<dbReference type="RefSeq" id="WP_006822875.1">
    <property type="nucleotide sequence ID" value="NZ_CP004350.1"/>
</dbReference>
<protein>
    <submittedName>
        <fullName evidence="2">Uncharacterized protein</fullName>
    </submittedName>
</protein>
<gene>
    <name evidence="2" type="ORF">CCASEI_09130</name>
</gene>
<dbReference type="EMBL" id="CP004350">
    <property type="protein sequence ID" value="AHI20389.1"/>
    <property type="molecule type" value="Genomic_DNA"/>
</dbReference>
<dbReference type="GeneID" id="82877956"/>
<evidence type="ECO:0000313" key="2">
    <source>
        <dbReference type="EMBL" id="AHI20389.1"/>
    </source>
</evidence>
<keyword evidence="3" id="KW-1185">Reference proteome</keyword>
<name>A0ABN4CDD7_9CORY</name>
<organism evidence="2 3">
    <name type="scientific">Corynebacterium casei LMG S-19264</name>
    <dbReference type="NCBI Taxonomy" id="1285583"/>
    <lineage>
        <taxon>Bacteria</taxon>
        <taxon>Bacillati</taxon>
        <taxon>Actinomycetota</taxon>
        <taxon>Actinomycetes</taxon>
        <taxon>Mycobacteriales</taxon>
        <taxon>Corynebacteriaceae</taxon>
        <taxon>Corynebacterium</taxon>
    </lineage>
</organism>
<dbReference type="Proteomes" id="UP000019226">
    <property type="component" value="Chromosome"/>
</dbReference>
<accession>A0ABN4CDD7</accession>
<sequence length="292" mass="31066">MSDYPLPAHHLGVEHLAVLDYVCLSATLALPAQTQIPVTLEADNRTGGWRVRSMFGTVGWLTAEEAAEFPDMERLRSAGMTASTTAVVDLDDVAVNLGLAPWHIARNDQPEGTVLLAGGVAAGLDTSMSSDVQSSQIEALGTACVFVQFHHVAGSIVVTVDDAVLGLLGQATDFELLTQLLAQAPIAARAYIADGMVAVDLPADPNNLFAPSVPSLPSLFDAPLIPTPLPTPGEDTEDAMLSFDPSEYLESTEATKPKSQRFLTTPQFDDQPATEAFEALFRKHDLGKPDED</sequence>
<evidence type="ECO:0000313" key="3">
    <source>
        <dbReference type="Proteomes" id="UP000019226"/>
    </source>
</evidence>
<reference evidence="3" key="1">
    <citation type="submission" date="2013-02" db="EMBL/GenBank/DDBJ databases">
        <title>The complete genome sequence of Corynebacterium casei LMG S-19264 (=DSM 44701).</title>
        <authorList>
            <person name="Ruckert C."/>
            <person name="Albersmeier A."/>
            <person name="Kalinowski J."/>
        </authorList>
    </citation>
    <scope>NUCLEOTIDE SEQUENCE [LARGE SCALE GENOMIC DNA]</scope>
    <source>
        <strain evidence="3">LMG S-19264</strain>
    </source>
</reference>
<feature type="region of interest" description="Disordered" evidence="1">
    <location>
        <begin position="250"/>
        <end position="269"/>
    </location>
</feature>
<evidence type="ECO:0000256" key="1">
    <source>
        <dbReference type="SAM" id="MobiDB-lite"/>
    </source>
</evidence>
<proteinExistence type="predicted"/>